<dbReference type="Proteomes" id="UP000005666">
    <property type="component" value="Chromosome 10"/>
</dbReference>
<accession>G8BYM9</accession>
<dbReference type="EMBL" id="HE612865">
    <property type="protein sequence ID" value="CCE64971.1"/>
    <property type="molecule type" value="Genomic_DNA"/>
</dbReference>
<dbReference type="GO" id="GO:0005762">
    <property type="term" value="C:mitochondrial large ribosomal subunit"/>
    <property type="evidence" value="ECO:0007669"/>
    <property type="project" value="EnsemblFungi"/>
</dbReference>
<reference evidence="1 2" key="1">
    <citation type="journal article" date="2011" name="Proc. Natl. Acad. Sci. U.S.A.">
        <title>Evolutionary erosion of yeast sex chromosomes by mating-type switching accidents.</title>
        <authorList>
            <person name="Gordon J.L."/>
            <person name="Armisen D."/>
            <person name="Proux-Wera E."/>
            <person name="Oheigeartaigh S.S."/>
            <person name="Byrne K.P."/>
            <person name="Wolfe K.H."/>
        </authorList>
    </citation>
    <scope>NUCLEOTIDE SEQUENCE [LARGE SCALE GENOMIC DNA]</scope>
    <source>
        <strain evidence="2">ATCC 24235 / CBS 4417 / NBRC 1672 / NRRL Y-8282 / UCD 70-5</strain>
    </source>
</reference>
<dbReference type="OrthoDB" id="6021263at2759"/>
<keyword evidence="2" id="KW-1185">Reference proteome</keyword>
<dbReference type="InterPro" id="IPR024388">
    <property type="entry name" value="Ribosomal_mL58"/>
</dbReference>
<organism evidence="1 2">
    <name type="scientific">Tetrapisispora phaffii (strain ATCC 24235 / CBS 4417 / NBRC 1672 / NRRL Y-8282 / UCD 70-5)</name>
    <name type="common">Yeast</name>
    <name type="synonym">Fabospora phaffii</name>
    <dbReference type="NCBI Taxonomy" id="1071381"/>
    <lineage>
        <taxon>Eukaryota</taxon>
        <taxon>Fungi</taxon>
        <taxon>Dikarya</taxon>
        <taxon>Ascomycota</taxon>
        <taxon>Saccharomycotina</taxon>
        <taxon>Saccharomycetes</taxon>
        <taxon>Saccharomycetales</taxon>
        <taxon>Saccharomycetaceae</taxon>
        <taxon>Tetrapisispora</taxon>
    </lineage>
</organism>
<dbReference type="AlphaFoldDB" id="G8BYM9"/>
<dbReference type="Pfam" id="PF12824">
    <property type="entry name" value="MRP-L20"/>
    <property type="match status" value="1"/>
</dbReference>
<evidence type="ECO:0000313" key="1">
    <source>
        <dbReference type="EMBL" id="CCE64971.1"/>
    </source>
</evidence>
<name>G8BYM9_TETPH</name>
<dbReference type="PANTHER" id="PTHR28266:SF1">
    <property type="entry name" value="LARGE RIBOSOMAL SUBUNIT PROTEIN ML58"/>
    <property type="match status" value="1"/>
</dbReference>
<dbReference type="PANTHER" id="PTHR28266">
    <property type="entry name" value="54S RIBOSOMAL PROTEIN L20, MITOCHONDRIAL"/>
    <property type="match status" value="1"/>
</dbReference>
<dbReference type="OMA" id="PEKYTRK"/>
<dbReference type="RefSeq" id="XP_003687405.1">
    <property type="nucleotide sequence ID" value="XM_003687357.1"/>
</dbReference>
<dbReference type="GO" id="GO:0003735">
    <property type="term" value="F:structural constituent of ribosome"/>
    <property type="evidence" value="ECO:0007669"/>
    <property type="project" value="EnsemblFungi"/>
</dbReference>
<evidence type="ECO:0000313" key="2">
    <source>
        <dbReference type="Proteomes" id="UP000005666"/>
    </source>
</evidence>
<gene>
    <name evidence="1" type="primary">TPHA0J01500</name>
    <name evidence="1" type="ordered locus">TPHA_0J01500</name>
</gene>
<dbReference type="HOGENOM" id="CLU_089054_1_0_1"/>
<dbReference type="GeneID" id="11533036"/>
<protein>
    <submittedName>
        <fullName evidence="1">Uncharacterized protein</fullName>
    </submittedName>
</protein>
<proteinExistence type="predicted"/>
<dbReference type="eggNOG" id="ENOG502S0A4">
    <property type="taxonomic scope" value="Eukaryota"/>
</dbReference>
<sequence>MQRFTRAFNSSSSHLKDLSRFIDKSKNIVINETTKIPTLKGSPTIYNPKSSASNYKGYLRANIQPGLYFNKAQSSPTGSINIETYPPMFLSKDDPRANVIKQVAENDPLAVKNIEDAPPVLISKSTSNSKDKRYHLKPEQIQEIIELRNANPEKYTRKALAAQFQVSPLFISMVASAPMERRLEMQSRLVIIKSKWHMKKAIARADRSKRSKLKYRA</sequence>
<dbReference type="KEGG" id="tpf:TPHA_0J01500"/>
<dbReference type="STRING" id="1071381.G8BYM9"/>